<comment type="caution">
    <text evidence="1">The sequence shown here is derived from an EMBL/GenBank/DDBJ whole genome shotgun (WGS) entry which is preliminary data.</text>
</comment>
<dbReference type="EMBL" id="DSRU01000415">
    <property type="protein sequence ID" value="HFN01496.1"/>
    <property type="molecule type" value="Genomic_DNA"/>
</dbReference>
<evidence type="ECO:0000313" key="1">
    <source>
        <dbReference type="EMBL" id="HFN01496.1"/>
    </source>
</evidence>
<dbReference type="Pfam" id="PF11209">
    <property type="entry name" value="LmeA"/>
    <property type="match status" value="1"/>
</dbReference>
<dbReference type="InterPro" id="IPR021373">
    <property type="entry name" value="DUF2993"/>
</dbReference>
<protein>
    <submittedName>
        <fullName evidence="1">DUF2993 domain-containing protein</fullName>
    </submittedName>
</protein>
<dbReference type="AlphaFoldDB" id="A0A7C3PJL2"/>
<gene>
    <name evidence="1" type="ORF">ENR64_27870</name>
</gene>
<name>A0A7C3PJL2_9CYAN</name>
<proteinExistence type="predicted"/>
<organism evidence="1">
    <name type="scientific">Oscillatoriales cyanobacterium SpSt-418</name>
    <dbReference type="NCBI Taxonomy" id="2282169"/>
    <lineage>
        <taxon>Bacteria</taxon>
        <taxon>Bacillati</taxon>
        <taxon>Cyanobacteriota</taxon>
        <taxon>Cyanophyceae</taxon>
        <taxon>Oscillatoriophycideae</taxon>
        <taxon>Oscillatoriales</taxon>
    </lineage>
</organism>
<sequence>MFGGTLIKNSGVDFGERMLNAAVTQSIRHLFTRSDEIDVQIRCQPASKLLQGEIDGFKMSGRRLLIRKDFWVEEMSFETDAVSIDFGSALTGKLRLRQPTNAIARVVLTEAGINHAFTAELVTQRLQNLDAPELTSLSGGEPVSFSDVTVALLPANQVRILAKVSLPNGEIPVSLIATLAVERRRRVVFAEPQFSADQVPENLHGVSKVLTNAFAEILNNMVDLDRFDLDGVMMRINRLETHADQLIFSGYAQIDHFPKQSQG</sequence>
<accession>A0A7C3PJL2</accession>
<reference evidence="1" key="1">
    <citation type="journal article" date="2020" name="mSystems">
        <title>Genome- and Community-Level Interaction Insights into Carbon Utilization and Element Cycling Functions of Hydrothermarchaeota in Hydrothermal Sediment.</title>
        <authorList>
            <person name="Zhou Z."/>
            <person name="Liu Y."/>
            <person name="Xu W."/>
            <person name="Pan J."/>
            <person name="Luo Z.H."/>
            <person name="Li M."/>
        </authorList>
    </citation>
    <scope>NUCLEOTIDE SEQUENCE [LARGE SCALE GENOMIC DNA]</scope>
    <source>
        <strain evidence="1">SpSt-418</strain>
    </source>
</reference>